<dbReference type="eggNOG" id="KOG2659">
    <property type="taxonomic scope" value="Eukaryota"/>
</dbReference>
<accession>W7AIZ6</accession>
<reference evidence="2 3" key="1">
    <citation type="submission" date="2013-02" db="EMBL/GenBank/DDBJ databases">
        <title>The Genome Sequence of Plasmodium vinckei petteri CR.</title>
        <authorList>
            <consortium name="The Broad Institute Genome Sequencing Platform"/>
            <consortium name="The Broad Institute Genome Sequencing Center for Infectious Disease"/>
            <person name="Neafsey D."/>
            <person name="Cheeseman I."/>
            <person name="Volkman S."/>
            <person name="Adams J."/>
            <person name="Walker B."/>
            <person name="Young S.K."/>
            <person name="Zeng Q."/>
            <person name="Gargeya S."/>
            <person name="Fitzgerald M."/>
            <person name="Haas B."/>
            <person name="Abouelleil A."/>
            <person name="Alvarado L."/>
            <person name="Arachchi H.M."/>
            <person name="Berlin A.M."/>
            <person name="Chapman S.B."/>
            <person name="Dewar J."/>
            <person name="Goldberg J."/>
            <person name="Griggs A."/>
            <person name="Gujja S."/>
            <person name="Hansen M."/>
            <person name="Howarth C."/>
            <person name="Imamovic A."/>
            <person name="Larimer J."/>
            <person name="McCowan C."/>
            <person name="Murphy C."/>
            <person name="Neiman D."/>
            <person name="Pearson M."/>
            <person name="Priest M."/>
            <person name="Roberts A."/>
            <person name="Saif S."/>
            <person name="Shea T."/>
            <person name="Sisk P."/>
            <person name="Sykes S."/>
            <person name="Wortman J."/>
            <person name="Nusbaum C."/>
            <person name="Birren B."/>
        </authorList>
    </citation>
    <scope>NUCLEOTIDE SEQUENCE [LARGE SCALE GENOMIC DNA]</scope>
    <source>
        <strain evidence="2 3">CR</strain>
    </source>
</reference>
<gene>
    <name evidence="2" type="ORF">YYG_03098</name>
</gene>
<evidence type="ECO:0000259" key="1">
    <source>
        <dbReference type="PROSITE" id="PS50897"/>
    </source>
</evidence>
<dbReference type="InterPro" id="IPR024964">
    <property type="entry name" value="CTLH/CRA"/>
</dbReference>
<dbReference type="InterPro" id="IPR050618">
    <property type="entry name" value="Ubq-SigPath_Reg"/>
</dbReference>
<feature type="domain" description="CTLH" evidence="1">
    <location>
        <begin position="76"/>
        <end position="133"/>
    </location>
</feature>
<dbReference type="SMART" id="SM00757">
    <property type="entry name" value="CRA"/>
    <property type="match status" value="1"/>
</dbReference>
<evidence type="ECO:0000313" key="3">
    <source>
        <dbReference type="Proteomes" id="UP000030659"/>
    </source>
</evidence>
<dbReference type="PROSITE" id="PS50897">
    <property type="entry name" value="CTLH"/>
    <property type="match status" value="1"/>
</dbReference>
<protein>
    <recommendedName>
        <fullName evidence="1">CTLH domain-containing protein</fullName>
    </recommendedName>
</protein>
<dbReference type="SMART" id="SM00668">
    <property type="entry name" value="CTLH"/>
    <property type="match status" value="1"/>
</dbReference>
<evidence type="ECO:0000313" key="2">
    <source>
        <dbReference type="EMBL" id="EUD71685.1"/>
    </source>
</evidence>
<dbReference type="InterPro" id="IPR013144">
    <property type="entry name" value="CRA_dom"/>
</dbReference>
<dbReference type="InterPro" id="IPR006594">
    <property type="entry name" value="LisH"/>
</dbReference>
<dbReference type="Pfam" id="PF10607">
    <property type="entry name" value="CTLH"/>
    <property type="match status" value="1"/>
</dbReference>
<dbReference type="Proteomes" id="UP000030659">
    <property type="component" value="Unassembled WGS sequence"/>
</dbReference>
<dbReference type="EMBL" id="KI965400">
    <property type="protein sequence ID" value="EUD71685.1"/>
    <property type="molecule type" value="Genomic_DNA"/>
</dbReference>
<sequence length="292" mass="35193">MLIWHIYVMCKNAEKKKLYFFFILRKNWLKEFEYIKIHENDLNEVLMNYFCVHRMYDVASEFQKETNVKPDMPIETVKLRYLIQDKIMNNKIEEAIEHINNLDERILKKHKDLVFYLKKQKLLKLILNNNISEAIAYSQQELAPYVNEKPSLISEIDDIMMLMAYPDFNSDEAKKLIQKLEKKKSTLKRIDDIILNYYNVDSESTFEYIVKNAFFTQNILSAKYPCSIPKLKNLKTGYIEYFEQLKKNKKKKKKKSEKNCSNKKKGNRIMYDKSFEDNSRDFNTAYDEYRSM</sequence>
<name>W7AIZ6_PLAVN</name>
<organism evidence="2 3">
    <name type="scientific">Plasmodium vinckei petteri</name>
    <dbReference type="NCBI Taxonomy" id="138298"/>
    <lineage>
        <taxon>Eukaryota</taxon>
        <taxon>Sar</taxon>
        <taxon>Alveolata</taxon>
        <taxon>Apicomplexa</taxon>
        <taxon>Aconoidasida</taxon>
        <taxon>Haemosporida</taxon>
        <taxon>Plasmodiidae</taxon>
        <taxon>Plasmodium</taxon>
        <taxon>Plasmodium (Vinckeia)</taxon>
    </lineage>
</organism>
<dbReference type="InterPro" id="IPR006595">
    <property type="entry name" value="CTLH_C"/>
</dbReference>
<dbReference type="PANTHER" id="PTHR12864">
    <property type="entry name" value="RAN BINDING PROTEIN 9-RELATED"/>
    <property type="match status" value="1"/>
</dbReference>
<proteinExistence type="predicted"/>
<dbReference type="AlphaFoldDB" id="W7AIZ6"/>
<dbReference type="PROSITE" id="PS50896">
    <property type="entry name" value="LISH"/>
    <property type="match status" value="1"/>
</dbReference>